<proteinExistence type="predicted"/>
<dbReference type="RefSeq" id="WP_033493730.1">
    <property type="nucleotide sequence ID" value="NZ_JDUU01000010.1"/>
</dbReference>
<dbReference type="STRING" id="1437608.GCA_000771645_00261"/>
<evidence type="ECO:0000313" key="1">
    <source>
        <dbReference type="EMBL" id="KFI51726.1"/>
    </source>
</evidence>
<keyword evidence="2" id="KW-1185">Reference proteome</keyword>
<gene>
    <name evidence="1" type="ORF">BBIA_0640</name>
</gene>
<accession>A0A086ZYX6</accession>
<evidence type="ECO:0000313" key="2">
    <source>
        <dbReference type="Proteomes" id="UP000029108"/>
    </source>
</evidence>
<dbReference type="EMBL" id="JGYN01000008">
    <property type="protein sequence ID" value="KFI51726.1"/>
    <property type="molecule type" value="Genomic_DNA"/>
</dbReference>
<comment type="caution">
    <text evidence="1">The sequence shown here is derived from an EMBL/GenBank/DDBJ whole genome shotgun (WGS) entry which is preliminary data.</text>
</comment>
<dbReference type="AlphaFoldDB" id="A0A086ZYX6"/>
<dbReference type="Proteomes" id="UP000029108">
    <property type="component" value="Unassembled WGS sequence"/>
</dbReference>
<name>A0A086ZYX6_9BIFI</name>
<organism evidence="1 2">
    <name type="scientific">Bifidobacterium biavatii DSM 23969</name>
    <dbReference type="NCBI Taxonomy" id="1437608"/>
    <lineage>
        <taxon>Bacteria</taxon>
        <taxon>Bacillati</taxon>
        <taxon>Actinomycetota</taxon>
        <taxon>Actinomycetes</taxon>
        <taxon>Bifidobacteriales</taxon>
        <taxon>Bifidobacteriaceae</taxon>
        <taxon>Bifidobacterium</taxon>
    </lineage>
</organism>
<sequence length="125" mass="14576">MNDKDICPKCGKNHKEEMIKIIAKMLYNETLENPDSAMSIVENNDSQFKEAIESDDSIRFEIYRRFCRSSIKGLKQIISLSIDNDEEEFIVRNAFDALRKIKDIPYLIDAIESDDDEDDDDDDME</sequence>
<protein>
    <submittedName>
        <fullName evidence="1">Uncharacterized protein</fullName>
    </submittedName>
</protein>
<reference evidence="1 2" key="1">
    <citation type="submission" date="2014-03" db="EMBL/GenBank/DDBJ databases">
        <title>Genomics of Bifidobacteria.</title>
        <authorList>
            <person name="Ventura M."/>
            <person name="Milani C."/>
            <person name="Lugli G.A."/>
        </authorList>
    </citation>
    <scope>NUCLEOTIDE SEQUENCE [LARGE SCALE GENOMIC DNA]</scope>
    <source>
        <strain evidence="1 2">DSM 23969</strain>
    </source>
</reference>